<keyword evidence="4" id="KW-1185">Reference proteome</keyword>
<evidence type="ECO:0000256" key="2">
    <source>
        <dbReference type="SAM" id="Phobius"/>
    </source>
</evidence>
<keyword evidence="2" id="KW-1133">Transmembrane helix</keyword>
<evidence type="ECO:0000313" key="3">
    <source>
        <dbReference type="Ensembl" id="ENSCLMP00005016270.1"/>
    </source>
</evidence>
<reference evidence="3" key="1">
    <citation type="submission" date="2025-08" db="UniProtKB">
        <authorList>
            <consortium name="Ensembl"/>
        </authorList>
    </citation>
    <scope>IDENTIFICATION</scope>
</reference>
<feature type="compositionally biased region" description="Basic residues" evidence="1">
    <location>
        <begin position="127"/>
        <end position="173"/>
    </location>
</feature>
<name>A0A8C2XEV2_CYCLU</name>
<evidence type="ECO:0000256" key="1">
    <source>
        <dbReference type="SAM" id="MobiDB-lite"/>
    </source>
</evidence>
<evidence type="ECO:0000313" key="4">
    <source>
        <dbReference type="Proteomes" id="UP000694565"/>
    </source>
</evidence>
<dbReference type="GeneTree" id="ENSGT01150000288704"/>
<feature type="compositionally biased region" description="Basic residues" evidence="1">
    <location>
        <begin position="61"/>
        <end position="112"/>
    </location>
</feature>
<dbReference type="Ensembl" id="ENSCLMT00005017244.1">
    <property type="protein sequence ID" value="ENSCLMP00005016270.1"/>
    <property type="gene ID" value="ENSCLMG00005008418.1"/>
</dbReference>
<reference evidence="3" key="2">
    <citation type="submission" date="2025-09" db="UniProtKB">
        <authorList>
            <consortium name="Ensembl"/>
        </authorList>
    </citation>
    <scope>IDENTIFICATION</scope>
</reference>
<organism evidence="3 4">
    <name type="scientific">Cyclopterus lumpus</name>
    <name type="common">Lumpsucker</name>
    <dbReference type="NCBI Taxonomy" id="8103"/>
    <lineage>
        <taxon>Eukaryota</taxon>
        <taxon>Metazoa</taxon>
        <taxon>Chordata</taxon>
        <taxon>Craniata</taxon>
        <taxon>Vertebrata</taxon>
        <taxon>Euteleostomi</taxon>
        <taxon>Actinopterygii</taxon>
        <taxon>Neopterygii</taxon>
        <taxon>Teleostei</taxon>
        <taxon>Neoteleostei</taxon>
        <taxon>Acanthomorphata</taxon>
        <taxon>Eupercaria</taxon>
        <taxon>Perciformes</taxon>
        <taxon>Cottioidei</taxon>
        <taxon>Cottales</taxon>
        <taxon>Cyclopteridae</taxon>
        <taxon>Cyclopterus</taxon>
    </lineage>
</organism>
<accession>A0A8C2XEV2</accession>
<sequence>MKTKSSTFLITVQILFLMESLLLPPLILCIHREASWVVVWILFLYIINSAALDFMSQTRWHPGRRHPGRRHPGRRHPGRRKHGRRHPGRRHPGTRHPGRRHPGRRHPGRRHSGIQQHGRHQNDRWHPGRRHPGRRHPGRRHPGRRKHGRRHPGRRHPGTRHPGRRQHPGRRHPGASSKPNLDSHFTDCDFAVLQASLLFFFSFLVTHLNAEEPNDRSEPSESMVAGASTCDVLKS</sequence>
<dbReference type="AlphaFoldDB" id="A0A8C2XEV2"/>
<feature type="region of interest" description="Disordered" evidence="1">
    <location>
        <begin position="59"/>
        <end position="181"/>
    </location>
</feature>
<protein>
    <submittedName>
        <fullName evidence="3">Uncharacterized protein</fullName>
    </submittedName>
</protein>
<proteinExistence type="predicted"/>
<keyword evidence="2" id="KW-0472">Membrane</keyword>
<feature type="region of interest" description="Disordered" evidence="1">
    <location>
        <begin position="212"/>
        <end position="235"/>
    </location>
</feature>
<feature type="transmembrane region" description="Helical" evidence="2">
    <location>
        <begin position="34"/>
        <end position="55"/>
    </location>
</feature>
<feature type="transmembrane region" description="Helical" evidence="2">
    <location>
        <begin position="7"/>
        <end position="28"/>
    </location>
</feature>
<dbReference type="Proteomes" id="UP000694565">
    <property type="component" value="Unplaced"/>
</dbReference>
<keyword evidence="2" id="KW-0812">Transmembrane</keyword>